<gene>
    <name evidence="1" type="ORF">AKJ09_05025</name>
</gene>
<dbReference type="AlphaFoldDB" id="A0A0K1PYA6"/>
<evidence type="ECO:0000313" key="1">
    <source>
        <dbReference type="EMBL" id="AKU98361.1"/>
    </source>
</evidence>
<name>A0A0K1PYA6_9BACT</name>
<accession>A0A0K1PYA6</accession>
<proteinExistence type="predicted"/>
<reference evidence="1 2" key="1">
    <citation type="submission" date="2015-08" db="EMBL/GenBank/DDBJ databases">
        <authorList>
            <person name="Babu N.S."/>
            <person name="Beckwith C.J."/>
            <person name="Beseler K.G."/>
            <person name="Brison A."/>
            <person name="Carone J.V."/>
            <person name="Caskin T.P."/>
            <person name="Diamond M."/>
            <person name="Durham M.E."/>
            <person name="Foxe J.M."/>
            <person name="Go M."/>
            <person name="Henderson B.A."/>
            <person name="Jones I.B."/>
            <person name="McGettigan J.A."/>
            <person name="Micheletti S.J."/>
            <person name="Nasrallah M.E."/>
            <person name="Ortiz D."/>
            <person name="Piller C.R."/>
            <person name="Privatt S.R."/>
            <person name="Schneider S.L."/>
            <person name="Sharp S."/>
            <person name="Smith T.C."/>
            <person name="Stanton J.D."/>
            <person name="Ullery H.E."/>
            <person name="Wilson R.J."/>
            <person name="Serrano M.G."/>
            <person name="Buck G."/>
            <person name="Lee V."/>
            <person name="Wang Y."/>
            <person name="Carvalho R."/>
            <person name="Voegtly L."/>
            <person name="Shi R."/>
            <person name="Duckworth R."/>
            <person name="Johnson A."/>
            <person name="Loviza R."/>
            <person name="Walstead R."/>
            <person name="Shah Z."/>
            <person name="Kiflezghi M."/>
            <person name="Wade K."/>
            <person name="Ball S.L."/>
            <person name="Bradley K.W."/>
            <person name="Asai D.J."/>
            <person name="Bowman C.A."/>
            <person name="Russell D.A."/>
            <person name="Pope W.H."/>
            <person name="Jacobs-Sera D."/>
            <person name="Hendrix R.W."/>
            <person name="Hatfull G.F."/>
        </authorList>
    </citation>
    <scope>NUCLEOTIDE SEQUENCE [LARGE SCALE GENOMIC DNA]</scope>
    <source>
        <strain evidence="1 2">DSM 27648</strain>
    </source>
</reference>
<keyword evidence="2" id="KW-1185">Reference proteome</keyword>
<dbReference type="EMBL" id="CP012333">
    <property type="protein sequence ID" value="AKU98361.1"/>
    <property type="molecule type" value="Genomic_DNA"/>
</dbReference>
<evidence type="ECO:0000313" key="2">
    <source>
        <dbReference type="Proteomes" id="UP000064967"/>
    </source>
</evidence>
<organism evidence="1 2">
    <name type="scientific">Labilithrix luteola</name>
    <dbReference type="NCBI Taxonomy" id="1391654"/>
    <lineage>
        <taxon>Bacteria</taxon>
        <taxon>Pseudomonadati</taxon>
        <taxon>Myxococcota</taxon>
        <taxon>Polyangia</taxon>
        <taxon>Polyangiales</taxon>
        <taxon>Labilitrichaceae</taxon>
        <taxon>Labilithrix</taxon>
    </lineage>
</organism>
<protein>
    <submittedName>
        <fullName evidence="1">Uncharacterized protein</fullName>
    </submittedName>
</protein>
<dbReference type="KEGG" id="llu:AKJ09_05025"/>
<sequence length="47" mass="5423">MAVITEIVFLDVGWLERAEVRGAVMRRNATVRTYVILGEYDDPNARR</sequence>
<dbReference type="Proteomes" id="UP000064967">
    <property type="component" value="Chromosome"/>
</dbReference>